<accession>A0A8E0VN61</accession>
<evidence type="ECO:0000313" key="1">
    <source>
        <dbReference type="EMBL" id="KAA0198550.1"/>
    </source>
</evidence>
<name>A0A8E0VN61_9TREM</name>
<evidence type="ECO:0000313" key="2">
    <source>
        <dbReference type="Proteomes" id="UP000728185"/>
    </source>
</evidence>
<dbReference type="AlphaFoldDB" id="A0A8E0VN61"/>
<comment type="caution">
    <text evidence="1">The sequence shown here is derived from an EMBL/GenBank/DDBJ whole genome shotgun (WGS) entry which is preliminary data.</text>
</comment>
<proteinExistence type="predicted"/>
<keyword evidence="2" id="KW-1185">Reference proteome</keyword>
<dbReference type="EMBL" id="LUCM01001653">
    <property type="protein sequence ID" value="KAA0198550.1"/>
    <property type="molecule type" value="Genomic_DNA"/>
</dbReference>
<organism evidence="1 2">
    <name type="scientific">Fasciolopsis buskii</name>
    <dbReference type="NCBI Taxonomy" id="27845"/>
    <lineage>
        <taxon>Eukaryota</taxon>
        <taxon>Metazoa</taxon>
        <taxon>Spiralia</taxon>
        <taxon>Lophotrochozoa</taxon>
        <taxon>Platyhelminthes</taxon>
        <taxon>Trematoda</taxon>
        <taxon>Digenea</taxon>
        <taxon>Plagiorchiida</taxon>
        <taxon>Echinostomata</taxon>
        <taxon>Echinostomatoidea</taxon>
        <taxon>Fasciolidae</taxon>
        <taxon>Fasciolopsis</taxon>
    </lineage>
</organism>
<gene>
    <name evidence="1" type="ORF">FBUS_10332</name>
</gene>
<protein>
    <submittedName>
        <fullName evidence="1">RalBP1-associated Eps domain-containing protein 2</fullName>
    </submittedName>
</protein>
<reference evidence="1" key="1">
    <citation type="submission" date="2019-05" db="EMBL/GenBank/DDBJ databases">
        <title>Annotation for the trematode Fasciolopsis buski.</title>
        <authorList>
            <person name="Choi Y.-J."/>
        </authorList>
    </citation>
    <scope>NUCLEOTIDE SEQUENCE</scope>
    <source>
        <strain evidence="1">HT</strain>
        <tissue evidence="1">Whole worm</tissue>
    </source>
</reference>
<sequence length="223" mass="24568">MLDEFAVAVHPVALPCNGIPVPQTLPKTLLDVIARQSLFTSVYAGKTRMDTTDSGSHDYRRYAHPAVQNVLRSSVILDFSGAPALPLPSYLPNFGSRTGPVSATCSLISITPVSLRRRSQSISSQSDTSTLAEGIMHFVARPNADGHLQYPIPLGPQTLPFGLLTRLICPWDQICQGHRSICSHATSKLVNFHIRTPVSHPDLRLFPPHRHFHRREPIRSDGN</sequence>
<dbReference type="Proteomes" id="UP000728185">
    <property type="component" value="Unassembled WGS sequence"/>
</dbReference>